<gene>
    <name evidence="2" type="ORF">SAMN04487772_12034</name>
</gene>
<dbReference type="GO" id="GO:0004315">
    <property type="term" value="F:3-oxoacyl-[acyl-carrier-protein] synthase activity"/>
    <property type="evidence" value="ECO:0007669"/>
    <property type="project" value="InterPro"/>
</dbReference>
<dbReference type="GO" id="GO:0006633">
    <property type="term" value="P:fatty acid biosynthetic process"/>
    <property type="evidence" value="ECO:0007669"/>
    <property type="project" value="InterPro"/>
</dbReference>
<keyword evidence="3" id="KW-1185">Reference proteome</keyword>
<dbReference type="Gene3D" id="3.40.47.10">
    <property type="match status" value="2"/>
</dbReference>
<dbReference type="RefSeq" id="WP_092478471.1">
    <property type="nucleotide sequence ID" value="NZ_FOHN01000020.1"/>
</dbReference>
<protein>
    <submittedName>
        <fullName evidence="2">3-oxoacyl-[acyl-carrier-protein] synthase III</fullName>
    </submittedName>
</protein>
<sequence length="372" mass="42546">MSKYVKVAGTSSYFPGRPIRFDEINSYLGELDNISPRLKKWINVTQPLMQELLGVEYCYYAFDNETREYFDDNLTMSVKAAKKALEEASMKAEEIDLLIYGGNFSEQMPPLSTRIQEELGIDICAEFHIHANCTSIYKAIDLANVYLSTGKYKNALVVSSCVSSSFFTPEFYNQQVVTKEDIFLRWYLCDGAGAMVLKAAEEKEKGFYLENTYVESAGGHKQSAMGNRILARWNNPLDTYEKGLHHIKQVYLNQMKGMAHKEENGKTIFYAALKRMIEKQEISLDTLKYFVVNMPSKSVREYIMNECTELGIKTEQVYSAIEEVGYAGPPAAVISIDKILKEREFKNNDMVFSFVMEVSKFMQAGFIIRYCD</sequence>
<organism evidence="2 3">
    <name type="scientific">[Clostridium] polysaccharolyticum</name>
    <dbReference type="NCBI Taxonomy" id="29364"/>
    <lineage>
        <taxon>Bacteria</taxon>
        <taxon>Bacillati</taxon>
        <taxon>Bacillota</taxon>
        <taxon>Clostridia</taxon>
        <taxon>Lachnospirales</taxon>
        <taxon>Lachnospiraceae</taxon>
    </lineage>
</organism>
<dbReference type="Proteomes" id="UP000199800">
    <property type="component" value="Unassembled WGS sequence"/>
</dbReference>
<dbReference type="InterPro" id="IPR016039">
    <property type="entry name" value="Thiolase-like"/>
</dbReference>
<dbReference type="AlphaFoldDB" id="A0A1I0EEM2"/>
<dbReference type="GO" id="GO:0044550">
    <property type="term" value="P:secondary metabolite biosynthetic process"/>
    <property type="evidence" value="ECO:0007669"/>
    <property type="project" value="TreeGrafter"/>
</dbReference>
<evidence type="ECO:0000313" key="2">
    <source>
        <dbReference type="EMBL" id="SET43418.1"/>
    </source>
</evidence>
<dbReference type="PANTHER" id="PTHR34069">
    <property type="entry name" value="3-OXOACYL-[ACYL-CARRIER-PROTEIN] SYNTHASE 3"/>
    <property type="match status" value="1"/>
</dbReference>
<name>A0A1I0EEM2_9FIRM</name>
<evidence type="ECO:0000259" key="1">
    <source>
        <dbReference type="Pfam" id="PF08545"/>
    </source>
</evidence>
<dbReference type="OrthoDB" id="9785768at2"/>
<proteinExistence type="predicted"/>
<dbReference type="PANTHER" id="PTHR34069:SF2">
    <property type="entry name" value="BETA-KETOACYL-[ACYL-CARRIER-PROTEIN] SYNTHASE III"/>
    <property type="match status" value="1"/>
</dbReference>
<dbReference type="SUPFAM" id="SSF53901">
    <property type="entry name" value="Thiolase-like"/>
    <property type="match status" value="2"/>
</dbReference>
<evidence type="ECO:0000313" key="3">
    <source>
        <dbReference type="Proteomes" id="UP000199800"/>
    </source>
</evidence>
<dbReference type="EMBL" id="FOHN01000020">
    <property type="protein sequence ID" value="SET43418.1"/>
    <property type="molecule type" value="Genomic_DNA"/>
</dbReference>
<accession>A0A1I0EEM2</accession>
<dbReference type="InterPro" id="IPR013751">
    <property type="entry name" value="ACP_syn_III_N"/>
</dbReference>
<dbReference type="Pfam" id="PF08545">
    <property type="entry name" value="ACP_syn_III"/>
    <property type="match status" value="1"/>
</dbReference>
<reference evidence="2 3" key="1">
    <citation type="submission" date="2016-10" db="EMBL/GenBank/DDBJ databases">
        <authorList>
            <person name="de Groot N.N."/>
        </authorList>
    </citation>
    <scope>NUCLEOTIDE SEQUENCE [LARGE SCALE GENOMIC DNA]</scope>
    <source>
        <strain evidence="2 3">DSM 1801</strain>
    </source>
</reference>
<feature type="domain" description="Beta-ketoacyl-[acyl-carrier-protein] synthase III N-terminal" evidence="1">
    <location>
        <begin position="127"/>
        <end position="206"/>
    </location>
</feature>
<dbReference type="CDD" id="cd00827">
    <property type="entry name" value="init_cond_enzymes"/>
    <property type="match status" value="1"/>
</dbReference>
<dbReference type="STRING" id="29364.SAMN04487772_12034"/>